<reference evidence="2" key="1">
    <citation type="submission" date="2017-03" db="EMBL/GenBank/DDBJ databases">
        <title>Phytopthora megakarya and P. palmivora, two closely related causual agents of cacao black pod achieved similar genome size and gene model numbers by different mechanisms.</title>
        <authorList>
            <person name="Ali S."/>
            <person name="Shao J."/>
            <person name="Larry D.J."/>
            <person name="Kronmiller B."/>
            <person name="Shen D."/>
            <person name="Strem M.D."/>
            <person name="Melnick R.L."/>
            <person name="Guiltinan M.J."/>
            <person name="Tyler B.M."/>
            <person name="Meinhardt L.W."/>
            <person name="Bailey B.A."/>
        </authorList>
    </citation>
    <scope>NUCLEOTIDE SEQUENCE [LARGE SCALE GENOMIC DNA]</scope>
    <source>
        <strain evidence="2">zdho120</strain>
    </source>
</reference>
<protein>
    <submittedName>
        <fullName evidence="1">CENPB protein Homeodomainlike</fullName>
    </submittedName>
</protein>
<dbReference type="OrthoDB" id="88412at2759"/>
<name>A0A225W2W3_9STRA</name>
<keyword evidence="1" id="KW-0371">Homeobox</keyword>
<gene>
    <name evidence="1" type="ORF">PHMEG_00014858</name>
</gene>
<keyword evidence="2" id="KW-1185">Reference proteome</keyword>
<proteinExistence type="predicted"/>
<comment type="caution">
    <text evidence="1">The sequence shown here is derived from an EMBL/GenBank/DDBJ whole genome shotgun (WGS) entry which is preliminary data.</text>
</comment>
<accession>A0A225W2W3</accession>
<dbReference type="Proteomes" id="UP000198211">
    <property type="component" value="Unassembled WGS sequence"/>
</dbReference>
<dbReference type="EMBL" id="NBNE01001961">
    <property type="protein sequence ID" value="OWZ12036.1"/>
    <property type="molecule type" value="Genomic_DNA"/>
</dbReference>
<keyword evidence="1" id="KW-0238">DNA-binding</keyword>
<sequence length="167" mass="19348">MLESKAKEVLRIQGSRIVKYRMSLRRKIRVGQITPADSGEVAPNFRLSVLKTIEEEDIVQIYNADETAMNYEYLPTRTYDTKGTRTLPSRKLETEIYNRINRDGFGRGVWGEAAPLMDKHDVQIYCNNKGWSNANLSIKFLRFHFGSRASLGENILLLWDDFSGHWM</sequence>
<dbReference type="GO" id="GO:0003677">
    <property type="term" value="F:DNA binding"/>
    <property type="evidence" value="ECO:0007669"/>
    <property type="project" value="UniProtKB-KW"/>
</dbReference>
<dbReference type="AlphaFoldDB" id="A0A225W2W3"/>
<organism evidence="1 2">
    <name type="scientific">Phytophthora megakarya</name>
    <dbReference type="NCBI Taxonomy" id="4795"/>
    <lineage>
        <taxon>Eukaryota</taxon>
        <taxon>Sar</taxon>
        <taxon>Stramenopiles</taxon>
        <taxon>Oomycota</taxon>
        <taxon>Peronosporomycetes</taxon>
        <taxon>Peronosporales</taxon>
        <taxon>Peronosporaceae</taxon>
        <taxon>Phytophthora</taxon>
    </lineage>
</organism>
<evidence type="ECO:0000313" key="1">
    <source>
        <dbReference type="EMBL" id="OWZ12036.1"/>
    </source>
</evidence>
<evidence type="ECO:0000313" key="2">
    <source>
        <dbReference type="Proteomes" id="UP000198211"/>
    </source>
</evidence>